<accession>A0A8H6G4T5</accession>
<dbReference type="RefSeq" id="XP_037169863.1">
    <property type="nucleotide sequence ID" value="XM_037303216.1"/>
</dbReference>
<proteinExistence type="predicted"/>
<protein>
    <submittedName>
        <fullName evidence="2">Uncharacterized protein</fullName>
    </submittedName>
</protein>
<feature type="region of interest" description="Disordered" evidence="1">
    <location>
        <begin position="42"/>
        <end position="61"/>
    </location>
</feature>
<dbReference type="Proteomes" id="UP000578531">
    <property type="component" value="Unassembled WGS sequence"/>
</dbReference>
<dbReference type="AlphaFoldDB" id="A0A8H6G4T5"/>
<keyword evidence="3" id="KW-1185">Reference proteome</keyword>
<gene>
    <name evidence="2" type="ORF">HO173_001275</name>
</gene>
<sequence length="61" mass="7355">MRMTSKKQQSQECFQMRTTDHRTREGLIEQFYEVIAELYRKTSDDSRSEVSHERARIMNKG</sequence>
<evidence type="ECO:0000256" key="1">
    <source>
        <dbReference type="SAM" id="MobiDB-lite"/>
    </source>
</evidence>
<evidence type="ECO:0000313" key="2">
    <source>
        <dbReference type="EMBL" id="KAF6240604.1"/>
    </source>
</evidence>
<evidence type="ECO:0000313" key="3">
    <source>
        <dbReference type="Proteomes" id="UP000578531"/>
    </source>
</evidence>
<name>A0A8H6G4T5_9LECA</name>
<dbReference type="EMBL" id="JACCJC010000003">
    <property type="protein sequence ID" value="KAF6240604.1"/>
    <property type="molecule type" value="Genomic_DNA"/>
</dbReference>
<dbReference type="GeneID" id="59282950"/>
<reference evidence="2 3" key="1">
    <citation type="journal article" date="2020" name="Genomics">
        <title>Complete, high-quality genomes from long-read metagenomic sequencing of two wolf lichen thalli reveals enigmatic genome architecture.</title>
        <authorList>
            <person name="McKenzie S.K."/>
            <person name="Walston R.F."/>
            <person name="Allen J.L."/>
        </authorList>
    </citation>
    <scope>NUCLEOTIDE SEQUENCE [LARGE SCALE GENOMIC DNA]</scope>
    <source>
        <strain evidence="2">WasteWater2</strain>
    </source>
</reference>
<comment type="caution">
    <text evidence="2">The sequence shown here is derived from an EMBL/GenBank/DDBJ whole genome shotgun (WGS) entry which is preliminary data.</text>
</comment>
<organism evidence="2 3">
    <name type="scientific">Letharia columbiana</name>
    <dbReference type="NCBI Taxonomy" id="112416"/>
    <lineage>
        <taxon>Eukaryota</taxon>
        <taxon>Fungi</taxon>
        <taxon>Dikarya</taxon>
        <taxon>Ascomycota</taxon>
        <taxon>Pezizomycotina</taxon>
        <taxon>Lecanoromycetes</taxon>
        <taxon>OSLEUM clade</taxon>
        <taxon>Lecanoromycetidae</taxon>
        <taxon>Lecanorales</taxon>
        <taxon>Lecanorineae</taxon>
        <taxon>Parmeliaceae</taxon>
        <taxon>Letharia</taxon>
    </lineage>
</organism>